<evidence type="ECO:0008006" key="3">
    <source>
        <dbReference type="Google" id="ProtNLM"/>
    </source>
</evidence>
<evidence type="ECO:0000313" key="2">
    <source>
        <dbReference type="Proteomes" id="UP001154282"/>
    </source>
</evidence>
<organism evidence="1 2">
    <name type="scientific">Linum tenue</name>
    <dbReference type="NCBI Taxonomy" id="586396"/>
    <lineage>
        <taxon>Eukaryota</taxon>
        <taxon>Viridiplantae</taxon>
        <taxon>Streptophyta</taxon>
        <taxon>Embryophyta</taxon>
        <taxon>Tracheophyta</taxon>
        <taxon>Spermatophyta</taxon>
        <taxon>Magnoliopsida</taxon>
        <taxon>eudicotyledons</taxon>
        <taxon>Gunneridae</taxon>
        <taxon>Pentapetalae</taxon>
        <taxon>rosids</taxon>
        <taxon>fabids</taxon>
        <taxon>Malpighiales</taxon>
        <taxon>Linaceae</taxon>
        <taxon>Linum</taxon>
    </lineage>
</organism>
<name>A0AAV0MM58_9ROSI</name>
<evidence type="ECO:0000313" key="1">
    <source>
        <dbReference type="EMBL" id="CAI0447852.1"/>
    </source>
</evidence>
<gene>
    <name evidence="1" type="ORF">LITE_LOCUS29564</name>
</gene>
<sequence length="35" mass="4089">MRLVWPGASICYPRCGTPLLPRVRPWCDRECEKAK</sequence>
<dbReference type="AlphaFoldDB" id="A0AAV0MM58"/>
<keyword evidence="2" id="KW-1185">Reference proteome</keyword>
<dbReference type="EMBL" id="CAMGYJ010000007">
    <property type="protein sequence ID" value="CAI0447852.1"/>
    <property type="molecule type" value="Genomic_DNA"/>
</dbReference>
<dbReference type="Proteomes" id="UP001154282">
    <property type="component" value="Unassembled WGS sequence"/>
</dbReference>
<accession>A0AAV0MM58</accession>
<comment type="caution">
    <text evidence="1">The sequence shown here is derived from an EMBL/GenBank/DDBJ whole genome shotgun (WGS) entry which is preliminary data.</text>
</comment>
<protein>
    <recommendedName>
        <fullName evidence="3">DUF2256 domain-containing protein</fullName>
    </recommendedName>
</protein>
<reference evidence="1" key="1">
    <citation type="submission" date="2022-08" db="EMBL/GenBank/DDBJ databases">
        <authorList>
            <person name="Gutierrez-Valencia J."/>
        </authorList>
    </citation>
    <scope>NUCLEOTIDE SEQUENCE</scope>
</reference>
<proteinExistence type="predicted"/>